<dbReference type="PANTHER" id="PTHR11766:SF1">
    <property type="entry name" value="TYROSINE--TRNA LIGASE"/>
    <property type="match status" value="1"/>
</dbReference>
<dbReference type="EC" id="6.1.1.1" evidence="10"/>
<dbReference type="PRINTS" id="PR01040">
    <property type="entry name" value="TRNASYNTHTYR"/>
</dbReference>
<comment type="caution">
    <text evidence="10">Lacks conserved residue(s) required for the propagation of feature annotation.</text>
</comment>
<dbReference type="CDD" id="cd00165">
    <property type="entry name" value="S4"/>
    <property type="match status" value="1"/>
</dbReference>
<dbReference type="NCBIfam" id="TIGR00234">
    <property type="entry name" value="tyrS"/>
    <property type="match status" value="1"/>
</dbReference>
<evidence type="ECO:0000313" key="13">
    <source>
        <dbReference type="EMBL" id="OYD15281.1"/>
    </source>
</evidence>
<accession>A0A235BSU0</accession>
<evidence type="ECO:0000256" key="6">
    <source>
        <dbReference type="ARBA" id="ARBA00022884"/>
    </source>
</evidence>
<dbReference type="Gene3D" id="3.10.290.10">
    <property type="entry name" value="RNA-binding S4 domain"/>
    <property type="match status" value="1"/>
</dbReference>
<keyword evidence="3 10" id="KW-0436">Ligase</keyword>
<dbReference type="Pfam" id="PF00579">
    <property type="entry name" value="tRNA-synt_1b"/>
    <property type="match status" value="1"/>
</dbReference>
<dbReference type="InterPro" id="IPR002307">
    <property type="entry name" value="Tyr-tRNA-ligase"/>
</dbReference>
<keyword evidence="5 10" id="KW-0067">ATP-binding</keyword>
<evidence type="ECO:0000256" key="3">
    <source>
        <dbReference type="ARBA" id="ARBA00022598"/>
    </source>
</evidence>
<comment type="catalytic activity">
    <reaction evidence="9 10">
        <text>tRNA(Tyr) + L-tyrosine + ATP = L-tyrosyl-tRNA(Tyr) + AMP + diphosphate + H(+)</text>
        <dbReference type="Rhea" id="RHEA:10220"/>
        <dbReference type="Rhea" id="RHEA-COMP:9706"/>
        <dbReference type="Rhea" id="RHEA-COMP:9707"/>
        <dbReference type="ChEBI" id="CHEBI:15378"/>
        <dbReference type="ChEBI" id="CHEBI:30616"/>
        <dbReference type="ChEBI" id="CHEBI:33019"/>
        <dbReference type="ChEBI" id="CHEBI:58315"/>
        <dbReference type="ChEBI" id="CHEBI:78442"/>
        <dbReference type="ChEBI" id="CHEBI:78536"/>
        <dbReference type="ChEBI" id="CHEBI:456215"/>
        <dbReference type="EC" id="6.1.1.1"/>
    </reaction>
</comment>
<evidence type="ECO:0000256" key="4">
    <source>
        <dbReference type="ARBA" id="ARBA00022741"/>
    </source>
</evidence>
<evidence type="ECO:0000256" key="5">
    <source>
        <dbReference type="ARBA" id="ARBA00022840"/>
    </source>
</evidence>
<dbReference type="InterPro" id="IPR036986">
    <property type="entry name" value="S4_RNA-bd_sf"/>
</dbReference>
<comment type="subunit">
    <text evidence="1 10">Homodimer.</text>
</comment>
<dbReference type="Gene3D" id="1.10.240.10">
    <property type="entry name" value="Tyrosyl-Transfer RNA Synthetase"/>
    <property type="match status" value="1"/>
</dbReference>
<dbReference type="InterPro" id="IPR002305">
    <property type="entry name" value="aa-tRNA-synth_Ic"/>
</dbReference>
<dbReference type="Gene3D" id="3.40.50.620">
    <property type="entry name" value="HUPs"/>
    <property type="match status" value="1"/>
</dbReference>
<comment type="function">
    <text evidence="10">Catalyzes the attachment of tyrosine to tRNA(Tyr) in a two-step reaction: tyrosine is first activated by ATP to form Tyr-AMP and then transferred to the acceptor end of tRNA(Tyr).</text>
</comment>
<dbReference type="GO" id="GO:0005829">
    <property type="term" value="C:cytosol"/>
    <property type="evidence" value="ECO:0007669"/>
    <property type="project" value="TreeGrafter"/>
</dbReference>
<gene>
    <name evidence="10" type="primary">tyrS</name>
    <name evidence="13" type="ORF">CH333_06090</name>
</gene>
<feature type="short sequence motif" description="'KMSKS' region" evidence="10">
    <location>
        <begin position="222"/>
        <end position="226"/>
    </location>
</feature>
<dbReference type="InterPro" id="IPR014729">
    <property type="entry name" value="Rossmann-like_a/b/a_fold"/>
</dbReference>
<reference evidence="13 14" key="1">
    <citation type="submission" date="2017-07" db="EMBL/GenBank/DDBJ databases">
        <title>Recovery of genomes from metagenomes via a dereplication, aggregation, and scoring strategy.</title>
        <authorList>
            <person name="Sieber C.M."/>
            <person name="Probst A.J."/>
            <person name="Sharrar A."/>
            <person name="Thomas B.C."/>
            <person name="Hess M."/>
            <person name="Tringe S.G."/>
            <person name="Banfield J.F."/>
        </authorList>
    </citation>
    <scope>NUCLEOTIDE SEQUENCE [LARGE SCALE GENOMIC DNA]</scope>
    <source>
        <strain evidence="13">JGI_Cruoil_03_44_89</strain>
    </source>
</reference>
<dbReference type="Pfam" id="PF01479">
    <property type="entry name" value="S4"/>
    <property type="match status" value="1"/>
</dbReference>
<keyword evidence="8 10" id="KW-0030">Aminoacyl-tRNA synthetase</keyword>
<dbReference type="CDD" id="cd00805">
    <property type="entry name" value="TyrRS_core"/>
    <property type="match status" value="1"/>
</dbReference>
<keyword evidence="2 10" id="KW-0963">Cytoplasm</keyword>
<dbReference type="GO" id="GO:0004831">
    <property type="term" value="F:tyrosine-tRNA ligase activity"/>
    <property type="evidence" value="ECO:0007669"/>
    <property type="project" value="UniProtKB-UniRule"/>
</dbReference>
<keyword evidence="4 10" id="KW-0547">Nucleotide-binding</keyword>
<sequence>MDDFELIKRGTADVITEEELKEKLKEKRPLRVKFGIDPTAPEIHLGLAVPLRKLRQLQDLGHTGVLIVGNFTAKIGDPSGVSKTRPVLTDEEIKNNMARYREDIFEILLPERTEFRYNSEWCEPLSSTDVIKLTQKVTLARIIERDDFEKRLRENNPISLHELLYPVFQAYDSVFIDADIELGGTDQTFNFLMGRELQREFGKTPQVCITMPLLEGLDGVRKMSKSYKNYISIKDPPDEIFGKIMSIPDAIVMKYYELCTDLSPEKIEKIEERLASGVNPRDIKAELAREIVRMYHSEKAAIGAEGKFERVFRERGIPEDIGSYTLEGKMWIVRLLQDVGFASTGGEARKLITQGAVKIDGEVISDVNYEVDRGGVLKVGKRRFIKLVFS</sequence>
<dbReference type="AlphaFoldDB" id="A0A235BSU0"/>
<protein>
    <recommendedName>
        <fullName evidence="10">Tyrosine--tRNA ligase</fullName>
        <ecNumber evidence="10">6.1.1.1</ecNumber>
    </recommendedName>
    <alternativeName>
        <fullName evidence="10">Tyrosyl-tRNA synthetase</fullName>
        <shortName evidence="10">TyrRS</shortName>
    </alternativeName>
</protein>
<name>A0A235BSU0_UNCW3</name>
<feature type="binding site" evidence="10">
    <location>
        <position position="225"/>
    </location>
    <ligand>
        <name>ATP</name>
        <dbReference type="ChEBI" id="CHEBI:30616"/>
    </ligand>
</feature>
<dbReference type="InterPro" id="IPR024088">
    <property type="entry name" value="Tyr-tRNA-ligase_bac-type"/>
</dbReference>
<dbReference type="EMBL" id="NOZQ01000134">
    <property type="protein sequence ID" value="OYD15281.1"/>
    <property type="molecule type" value="Genomic_DNA"/>
</dbReference>
<evidence type="ECO:0000256" key="9">
    <source>
        <dbReference type="ARBA" id="ARBA00048248"/>
    </source>
</evidence>
<dbReference type="InterPro" id="IPR024108">
    <property type="entry name" value="Tyr-tRNA-ligase_bac_2"/>
</dbReference>
<dbReference type="HAMAP" id="MF_02007">
    <property type="entry name" value="Tyr_tRNA_synth_type2"/>
    <property type="match status" value="1"/>
</dbReference>
<organism evidence="13 14">
    <name type="scientific">candidate division WOR-3 bacterium JGI_Cruoil_03_44_89</name>
    <dbReference type="NCBI Taxonomy" id="1973748"/>
    <lineage>
        <taxon>Bacteria</taxon>
        <taxon>Bacteria division WOR-3</taxon>
    </lineage>
</organism>
<evidence type="ECO:0000256" key="1">
    <source>
        <dbReference type="ARBA" id="ARBA00011738"/>
    </source>
</evidence>
<dbReference type="GO" id="GO:0006437">
    <property type="term" value="P:tyrosyl-tRNA aminoacylation"/>
    <property type="evidence" value="ECO:0007669"/>
    <property type="project" value="UniProtKB-UniRule"/>
</dbReference>
<evidence type="ECO:0000256" key="8">
    <source>
        <dbReference type="ARBA" id="ARBA00023146"/>
    </source>
</evidence>
<keyword evidence="7 10" id="KW-0648">Protein biosynthesis</keyword>
<dbReference type="PANTHER" id="PTHR11766">
    <property type="entry name" value="TYROSYL-TRNA SYNTHETASE"/>
    <property type="match status" value="1"/>
</dbReference>
<evidence type="ECO:0000256" key="11">
    <source>
        <dbReference type="PROSITE-ProRule" id="PRU00182"/>
    </source>
</evidence>
<dbReference type="PROSITE" id="PS50889">
    <property type="entry name" value="S4"/>
    <property type="match status" value="1"/>
</dbReference>
<evidence type="ECO:0000259" key="12">
    <source>
        <dbReference type="SMART" id="SM00363"/>
    </source>
</evidence>
<dbReference type="SMART" id="SM00363">
    <property type="entry name" value="S4"/>
    <property type="match status" value="1"/>
</dbReference>
<feature type="domain" description="RNA-binding S4" evidence="12">
    <location>
        <begin position="330"/>
        <end position="389"/>
    </location>
</feature>
<dbReference type="GO" id="GO:0005524">
    <property type="term" value="F:ATP binding"/>
    <property type="evidence" value="ECO:0007669"/>
    <property type="project" value="UniProtKB-UniRule"/>
</dbReference>
<keyword evidence="6 11" id="KW-0694">RNA-binding</keyword>
<dbReference type="Proteomes" id="UP000215215">
    <property type="component" value="Unassembled WGS sequence"/>
</dbReference>
<dbReference type="FunFam" id="3.40.50.620:FF:000061">
    <property type="entry name" value="Tyrosine--tRNA ligase"/>
    <property type="match status" value="1"/>
</dbReference>
<comment type="subcellular location">
    <subcellularLocation>
        <location evidence="10">Cytoplasm</location>
    </subcellularLocation>
</comment>
<dbReference type="SUPFAM" id="SSF52374">
    <property type="entry name" value="Nucleotidylyl transferase"/>
    <property type="match status" value="1"/>
</dbReference>
<evidence type="ECO:0000256" key="7">
    <source>
        <dbReference type="ARBA" id="ARBA00022917"/>
    </source>
</evidence>
<dbReference type="InterPro" id="IPR002942">
    <property type="entry name" value="S4_RNA-bd"/>
</dbReference>
<comment type="similarity">
    <text evidence="10">Belongs to the class-I aminoacyl-tRNA synthetase family. TyrS type 2 subfamily.</text>
</comment>
<evidence type="ECO:0000256" key="10">
    <source>
        <dbReference type="HAMAP-Rule" id="MF_02007"/>
    </source>
</evidence>
<dbReference type="SUPFAM" id="SSF55174">
    <property type="entry name" value="Alpha-L RNA-binding motif"/>
    <property type="match status" value="1"/>
</dbReference>
<dbReference type="GO" id="GO:0003723">
    <property type="term" value="F:RNA binding"/>
    <property type="evidence" value="ECO:0007669"/>
    <property type="project" value="UniProtKB-KW"/>
</dbReference>
<comment type="caution">
    <text evidence="13">The sequence shown here is derived from an EMBL/GenBank/DDBJ whole genome shotgun (WGS) entry which is preliminary data.</text>
</comment>
<evidence type="ECO:0000256" key="2">
    <source>
        <dbReference type="ARBA" id="ARBA00022490"/>
    </source>
</evidence>
<evidence type="ECO:0000313" key="14">
    <source>
        <dbReference type="Proteomes" id="UP000215215"/>
    </source>
</evidence>
<proteinExistence type="inferred from homology"/>